<dbReference type="AlphaFoldDB" id="A0A9W7LK68"/>
<dbReference type="GO" id="GO:0003676">
    <property type="term" value="F:nucleic acid binding"/>
    <property type="evidence" value="ECO:0007669"/>
    <property type="project" value="InterPro"/>
</dbReference>
<dbReference type="EMBL" id="BSYR01000004">
    <property type="protein sequence ID" value="GMI66335.1"/>
    <property type="molecule type" value="Genomic_DNA"/>
</dbReference>
<feature type="region of interest" description="Disordered" evidence="1">
    <location>
        <begin position="168"/>
        <end position="203"/>
    </location>
</feature>
<feature type="domain" description="Retrovirus-related Pol polyprotein from transposon TNT 1-94-like beta-barrel" evidence="2">
    <location>
        <begin position="291"/>
        <end position="341"/>
    </location>
</feature>
<protein>
    <recommendedName>
        <fullName evidence="2">Retrovirus-related Pol polyprotein from transposon TNT 1-94-like beta-barrel domain-containing protein</fullName>
    </recommendedName>
</protein>
<keyword evidence="4" id="KW-1185">Reference proteome</keyword>
<dbReference type="InterPro" id="IPR036875">
    <property type="entry name" value="Znf_CCHC_sf"/>
</dbReference>
<evidence type="ECO:0000313" key="3">
    <source>
        <dbReference type="EMBL" id="GMI66335.1"/>
    </source>
</evidence>
<organism evidence="3 4">
    <name type="scientific">Hibiscus trionum</name>
    <name type="common">Flower of an hour</name>
    <dbReference type="NCBI Taxonomy" id="183268"/>
    <lineage>
        <taxon>Eukaryota</taxon>
        <taxon>Viridiplantae</taxon>
        <taxon>Streptophyta</taxon>
        <taxon>Embryophyta</taxon>
        <taxon>Tracheophyta</taxon>
        <taxon>Spermatophyta</taxon>
        <taxon>Magnoliopsida</taxon>
        <taxon>eudicotyledons</taxon>
        <taxon>Gunneridae</taxon>
        <taxon>Pentapetalae</taxon>
        <taxon>rosids</taxon>
        <taxon>malvids</taxon>
        <taxon>Malvales</taxon>
        <taxon>Malvaceae</taxon>
        <taxon>Malvoideae</taxon>
        <taxon>Hibiscus</taxon>
    </lineage>
</organism>
<dbReference type="PANTHER" id="PTHR47481">
    <property type="match status" value="1"/>
</dbReference>
<dbReference type="OrthoDB" id="1912561at2759"/>
<dbReference type="Proteomes" id="UP001165190">
    <property type="component" value="Unassembled WGS sequence"/>
</dbReference>
<dbReference type="Pfam" id="PF14223">
    <property type="entry name" value="Retrotran_gag_2"/>
    <property type="match status" value="1"/>
</dbReference>
<accession>A0A9W7LK68</accession>
<reference evidence="3" key="1">
    <citation type="submission" date="2023-05" db="EMBL/GenBank/DDBJ databases">
        <title>Genome and transcriptome analyses reveal genes involved in the formation of fine ridges on petal epidermal cells in Hibiscus trionum.</title>
        <authorList>
            <person name="Koshimizu S."/>
            <person name="Masuda S."/>
            <person name="Ishii T."/>
            <person name="Shirasu K."/>
            <person name="Hoshino A."/>
            <person name="Arita M."/>
        </authorList>
    </citation>
    <scope>NUCLEOTIDE SEQUENCE</scope>
    <source>
        <strain evidence="3">Hamamatsu line</strain>
    </source>
</reference>
<dbReference type="InterPro" id="IPR054722">
    <property type="entry name" value="PolX-like_BBD"/>
</dbReference>
<evidence type="ECO:0000256" key="1">
    <source>
        <dbReference type="SAM" id="MobiDB-lite"/>
    </source>
</evidence>
<dbReference type="PANTHER" id="PTHR47481:SF30">
    <property type="entry name" value="CCHC-TYPE DOMAIN-CONTAINING PROTEIN"/>
    <property type="match status" value="1"/>
</dbReference>
<evidence type="ECO:0000313" key="4">
    <source>
        <dbReference type="Proteomes" id="UP001165190"/>
    </source>
</evidence>
<dbReference type="SUPFAM" id="SSF57756">
    <property type="entry name" value="Retrovirus zinc finger-like domains"/>
    <property type="match status" value="1"/>
</dbReference>
<gene>
    <name evidence="3" type="ORF">HRI_000302800</name>
</gene>
<sequence length="345" mass="38497">MICSRTGEEILNPFYVQHVKQDSSLASWLLSTISPHLLPKFVGSDTPLGVWNVVFQAYFSLSTTKAMNLHCRLHSMKKSAQSMNEYTMAIKQICDLLAACGSSISEVEHIATILNGLPIEYEPTISAITASKESYSIENIMVILVDAKTRMEDSLRFSVGINYTRHTPRNVMVNDNNEPGRSQGMDQDSSRQSYNARNKGKPRPQCQLCGKLGHLVDRCWHRFDQNFKGVSSQQDRNTPRAQANTCSCSHTPEVNYNLFVADNRVSSVNALDEDIQVTALIVDDHVSFHKWFPDSGSTNHVTSDVSALRNKDVYTENGKVHLGDGISLSINHIGNIFIESNSRSL</sequence>
<proteinExistence type="predicted"/>
<dbReference type="Pfam" id="PF22936">
    <property type="entry name" value="Pol_BBD"/>
    <property type="match status" value="1"/>
</dbReference>
<name>A0A9W7LK68_HIBTR</name>
<feature type="compositionally biased region" description="Polar residues" evidence="1">
    <location>
        <begin position="173"/>
        <end position="196"/>
    </location>
</feature>
<comment type="caution">
    <text evidence="3">The sequence shown here is derived from an EMBL/GenBank/DDBJ whole genome shotgun (WGS) entry which is preliminary data.</text>
</comment>
<evidence type="ECO:0000259" key="2">
    <source>
        <dbReference type="Pfam" id="PF22936"/>
    </source>
</evidence>
<dbReference type="GO" id="GO:0008270">
    <property type="term" value="F:zinc ion binding"/>
    <property type="evidence" value="ECO:0007669"/>
    <property type="project" value="InterPro"/>
</dbReference>